<proteinExistence type="predicted"/>
<name>A0A9W6SVN8_CANBO</name>
<evidence type="ECO:0000313" key="2">
    <source>
        <dbReference type="Proteomes" id="UP001165120"/>
    </source>
</evidence>
<sequence>MNDVRTLLQDADLPAEFCLEAAEHIVLLRNHAFKRSINNFPSGFIGRKPLQTDSLHPFGTACIFTTLPHTGNLDTRGTFGIYLGTSPVTFGHLTFRPPRLGDFFKGRYEETINVRFFPDDVMYSRKFFLDSGFPGFCESDFLHKPNATHPSH</sequence>
<evidence type="ECO:0000313" key="1">
    <source>
        <dbReference type="EMBL" id="GME67180.1"/>
    </source>
</evidence>
<protein>
    <submittedName>
        <fullName evidence="1">Unnamed protein product</fullName>
    </submittedName>
</protein>
<dbReference type="Proteomes" id="UP001165120">
    <property type="component" value="Unassembled WGS sequence"/>
</dbReference>
<dbReference type="EMBL" id="BSXN01000115">
    <property type="protein sequence ID" value="GME67180.1"/>
    <property type="molecule type" value="Genomic_DNA"/>
</dbReference>
<comment type="caution">
    <text evidence="1">The sequence shown here is derived from an EMBL/GenBank/DDBJ whole genome shotgun (WGS) entry which is preliminary data.</text>
</comment>
<reference evidence="1" key="1">
    <citation type="submission" date="2023-04" db="EMBL/GenBank/DDBJ databases">
        <title>Candida boidinii NBRC 10035.</title>
        <authorList>
            <person name="Ichikawa N."/>
            <person name="Sato H."/>
            <person name="Tonouchi N."/>
        </authorList>
    </citation>
    <scope>NUCLEOTIDE SEQUENCE</scope>
    <source>
        <strain evidence="1">NBRC 10035</strain>
    </source>
</reference>
<accession>A0A9W6SVN8</accession>
<keyword evidence="2" id="KW-1185">Reference proteome</keyword>
<organism evidence="1 2">
    <name type="scientific">Candida boidinii</name>
    <name type="common">Yeast</name>
    <dbReference type="NCBI Taxonomy" id="5477"/>
    <lineage>
        <taxon>Eukaryota</taxon>
        <taxon>Fungi</taxon>
        <taxon>Dikarya</taxon>
        <taxon>Ascomycota</taxon>
        <taxon>Saccharomycotina</taxon>
        <taxon>Pichiomycetes</taxon>
        <taxon>Pichiales</taxon>
        <taxon>Pichiaceae</taxon>
        <taxon>Ogataea</taxon>
        <taxon>Ogataea/Candida clade</taxon>
    </lineage>
</organism>
<dbReference type="AlphaFoldDB" id="A0A9W6SVN8"/>
<gene>
    <name evidence="1" type="ORF">Cboi02_000060900</name>
</gene>